<evidence type="ECO:0000256" key="1">
    <source>
        <dbReference type="SAM" id="Phobius"/>
    </source>
</evidence>
<name>A0A5B7GBC7_PORTR</name>
<dbReference type="AlphaFoldDB" id="A0A5B7GBC7"/>
<reference evidence="2 3" key="1">
    <citation type="submission" date="2019-05" db="EMBL/GenBank/DDBJ databases">
        <title>Another draft genome of Portunus trituberculatus and its Hox gene families provides insights of decapod evolution.</title>
        <authorList>
            <person name="Jeong J.-H."/>
            <person name="Song I."/>
            <person name="Kim S."/>
            <person name="Choi T."/>
            <person name="Kim D."/>
            <person name="Ryu S."/>
            <person name="Kim W."/>
        </authorList>
    </citation>
    <scope>NUCLEOTIDE SEQUENCE [LARGE SCALE GENOMIC DNA]</scope>
    <source>
        <tissue evidence="2">Muscle</tissue>
    </source>
</reference>
<dbReference type="EMBL" id="VSRR010011928">
    <property type="protein sequence ID" value="MPC53844.1"/>
    <property type="molecule type" value="Genomic_DNA"/>
</dbReference>
<keyword evidence="1" id="KW-0472">Membrane</keyword>
<evidence type="ECO:0000313" key="2">
    <source>
        <dbReference type="EMBL" id="MPC53844.1"/>
    </source>
</evidence>
<keyword evidence="1" id="KW-0812">Transmembrane</keyword>
<accession>A0A5B7GBC7</accession>
<comment type="caution">
    <text evidence="2">The sequence shown here is derived from an EMBL/GenBank/DDBJ whole genome shotgun (WGS) entry which is preliminary data.</text>
</comment>
<keyword evidence="3" id="KW-1185">Reference proteome</keyword>
<keyword evidence="1" id="KW-1133">Transmembrane helix</keyword>
<proteinExistence type="predicted"/>
<protein>
    <submittedName>
        <fullName evidence="2">Uncharacterized protein</fullName>
    </submittedName>
</protein>
<dbReference type="Proteomes" id="UP000324222">
    <property type="component" value="Unassembled WGS sequence"/>
</dbReference>
<evidence type="ECO:0000313" key="3">
    <source>
        <dbReference type="Proteomes" id="UP000324222"/>
    </source>
</evidence>
<sequence length="63" mass="7115">MFSPRTKAFEPTPVRPLDRGLEEVLTAANRSPCLFLCCWAEYNSYSLILVLLGTYIVTVFSDV</sequence>
<feature type="transmembrane region" description="Helical" evidence="1">
    <location>
        <begin position="42"/>
        <end position="60"/>
    </location>
</feature>
<gene>
    <name evidence="2" type="ORF">E2C01_047746</name>
</gene>
<organism evidence="2 3">
    <name type="scientific">Portunus trituberculatus</name>
    <name type="common">Swimming crab</name>
    <name type="synonym">Neptunus trituberculatus</name>
    <dbReference type="NCBI Taxonomy" id="210409"/>
    <lineage>
        <taxon>Eukaryota</taxon>
        <taxon>Metazoa</taxon>
        <taxon>Ecdysozoa</taxon>
        <taxon>Arthropoda</taxon>
        <taxon>Crustacea</taxon>
        <taxon>Multicrustacea</taxon>
        <taxon>Malacostraca</taxon>
        <taxon>Eumalacostraca</taxon>
        <taxon>Eucarida</taxon>
        <taxon>Decapoda</taxon>
        <taxon>Pleocyemata</taxon>
        <taxon>Brachyura</taxon>
        <taxon>Eubrachyura</taxon>
        <taxon>Portunoidea</taxon>
        <taxon>Portunidae</taxon>
        <taxon>Portuninae</taxon>
        <taxon>Portunus</taxon>
    </lineage>
</organism>